<dbReference type="Proteomes" id="UP001565368">
    <property type="component" value="Unassembled WGS sequence"/>
</dbReference>
<dbReference type="InterPro" id="IPR041492">
    <property type="entry name" value="HAD_2"/>
</dbReference>
<name>A0ABR3QE73_9TREE</name>
<dbReference type="SUPFAM" id="SSF56784">
    <property type="entry name" value="HAD-like"/>
    <property type="match status" value="1"/>
</dbReference>
<dbReference type="InterPro" id="IPR036412">
    <property type="entry name" value="HAD-like_sf"/>
</dbReference>
<gene>
    <name evidence="1" type="primary">GPP1_1</name>
    <name evidence="1" type="ORF">Q8F55_000765</name>
</gene>
<dbReference type="EMBL" id="JBBXJM010000001">
    <property type="protein sequence ID" value="KAL1413016.1"/>
    <property type="molecule type" value="Genomic_DNA"/>
</dbReference>
<dbReference type="InterPro" id="IPR006439">
    <property type="entry name" value="HAD-SF_hydro_IA"/>
</dbReference>
<dbReference type="InterPro" id="IPR023214">
    <property type="entry name" value="HAD_sf"/>
</dbReference>
<dbReference type="Pfam" id="PF13419">
    <property type="entry name" value="HAD_2"/>
    <property type="match status" value="1"/>
</dbReference>
<evidence type="ECO:0000313" key="2">
    <source>
        <dbReference type="Proteomes" id="UP001565368"/>
    </source>
</evidence>
<evidence type="ECO:0000313" key="1">
    <source>
        <dbReference type="EMBL" id="KAL1413016.1"/>
    </source>
</evidence>
<protein>
    <submittedName>
        <fullName evidence="1">DL-glycerol-3-phosphatase</fullName>
    </submittedName>
</protein>
<dbReference type="PANTHER" id="PTHR43481">
    <property type="entry name" value="FRUCTOSE-1-PHOSPHATE PHOSPHATASE"/>
    <property type="match status" value="1"/>
</dbReference>
<dbReference type="InterPro" id="IPR051806">
    <property type="entry name" value="HAD-like_SPP"/>
</dbReference>
<comment type="caution">
    <text evidence="1">The sequence shown here is derived from an EMBL/GenBank/DDBJ whole genome shotgun (WGS) entry which is preliminary data.</text>
</comment>
<dbReference type="CDD" id="cd07527">
    <property type="entry name" value="HAD_ScGPP-like"/>
    <property type="match status" value="1"/>
</dbReference>
<reference evidence="1 2" key="1">
    <citation type="submission" date="2023-08" db="EMBL/GenBank/DDBJ databases">
        <title>Annotated Genome Sequence of Vanrija albida AlHP1.</title>
        <authorList>
            <person name="Herzog R."/>
        </authorList>
    </citation>
    <scope>NUCLEOTIDE SEQUENCE [LARGE SCALE GENOMIC DNA]</scope>
    <source>
        <strain evidence="1 2">AlHP1</strain>
    </source>
</reference>
<accession>A0ABR3QE73</accession>
<proteinExistence type="predicted"/>
<dbReference type="Gene3D" id="3.40.50.1000">
    <property type="entry name" value="HAD superfamily/HAD-like"/>
    <property type="match status" value="1"/>
</dbReference>
<dbReference type="NCBIfam" id="TIGR01509">
    <property type="entry name" value="HAD-SF-IA-v3"/>
    <property type="match status" value="1"/>
</dbReference>
<organism evidence="1 2">
    <name type="scientific">Vanrija albida</name>
    <dbReference type="NCBI Taxonomy" id="181172"/>
    <lineage>
        <taxon>Eukaryota</taxon>
        <taxon>Fungi</taxon>
        <taxon>Dikarya</taxon>
        <taxon>Basidiomycota</taxon>
        <taxon>Agaricomycotina</taxon>
        <taxon>Tremellomycetes</taxon>
        <taxon>Trichosporonales</taxon>
        <taxon>Trichosporonaceae</taxon>
        <taxon>Vanrija</taxon>
    </lineage>
</organism>
<keyword evidence="2" id="KW-1185">Reference proteome</keyword>
<dbReference type="SFLD" id="SFLDG01129">
    <property type="entry name" value="C1.5:_HAD__Beta-PGM__Phosphata"/>
    <property type="match status" value="1"/>
</dbReference>
<dbReference type="RefSeq" id="XP_069212960.1">
    <property type="nucleotide sequence ID" value="XM_069349416.1"/>
</dbReference>
<dbReference type="SFLD" id="SFLDS00003">
    <property type="entry name" value="Haloacid_Dehalogenase"/>
    <property type="match status" value="1"/>
</dbReference>
<dbReference type="Gene3D" id="1.10.150.240">
    <property type="entry name" value="Putative phosphatase, domain 2"/>
    <property type="match status" value="1"/>
</dbReference>
<dbReference type="GeneID" id="95981808"/>
<sequence length="318" mass="34399">MLRLAAPRLTGFTRSAGDRGVRFGASLAAPTQTFRKVSLRQLRTSSTPRPPPRRIALRLALASALIYPLYFYTYAPRAHSTMTRTTSVVVTDGLLFDMDGTLLDSTPGVLATWDEYAKQYKLDLDHVLKTAHGVRTIDNMRNFCGITDHEELQREVERFEATIVAQAQRLQAEGKTGLKILPGVHDLLTVLNTAPKHVWAIVTSATTKYASAALPTAQIPDHPQLVTADHVTQGKPNPEPYLTGASKLGLNPKDCIVVEDAPSGIKAGVAAGCKVLAVCTSHPREELEGLGAAWIVDDLSKVSAEITPESKVSLSITV</sequence>
<dbReference type="SFLD" id="SFLDG01135">
    <property type="entry name" value="C1.5.6:_HAD__Beta-PGM__Phospha"/>
    <property type="match status" value="1"/>
</dbReference>
<dbReference type="InterPro" id="IPR023198">
    <property type="entry name" value="PGP-like_dom2"/>
</dbReference>
<dbReference type="PANTHER" id="PTHR43481:SF4">
    <property type="entry name" value="GLYCEROL-1-PHOSPHATE PHOSPHOHYDROLASE 1-RELATED"/>
    <property type="match status" value="1"/>
</dbReference>